<evidence type="ECO:0000313" key="9">
    <source>
        <dbReference type="Proteomes" id="UP000240322"/>
    </source>
</evidence>
<dbReference type="Proteomes" id="UP000240322">
    <property type="component" value="Unassembled WGS sequence"/>
</dbReference>
<dbReference type="GO" id="GO:0046872">
    <property type="term" value="F:metal ion binding"/>
    <property type="evidence" value="ECO:0007669"/>
    <property type="project" value="UniProtKB-KW"/>
</dbReference>
<dbReference type="InterPro" id="IPR000086">
    <property type="entry name" value="NUDIX_hydrolase_dom"/>
</dbReference>
<dbReference type="AlphaFoldDB" id="A0A2R6AZ72"/>
<keyword evidence="5" id="KW-0460">Magnesium</keyword>
<dbReference type="EMBL" id="NEXE01000021">
    <property type="protein sequence ID" value="PSN91633.1"/>
    <property type="molecule type" value="Genomic_DNA"/>
</dbReference>
<comment type="cofactor">
    <cofactor evidence="1">
        <name>Mn(2+)</name>
        <dbReference type="ChEBI" id="CHEBI:29035"/>
    </cofactor>
</comment>
<evidence type="ECO:0000256" key="2">
    <source>
        <dbReference type="ARBA" id="ARBA00001946"/>
    </source>
</evidence>
<dbReference type="Gene3D" id="3.90.79.10">
    <property type="entry name" value="Nucleoside Triphosphate Pyrophosphohydrolase"/>
    <property type="match status" value="1"/>
</dbReference>
<reference evidence="8 9" key="1">
    <citation type="submission" date="2017-04" db="EMBL/GenBank/DDBJ databases">
        <title>Novel microbial lineages endemic to geothermal iron-oxide mats fill important gaps in the evolutionary history of Archaea.</title>
        <authorList>
            <person name="Jay Z.J."/>
            <person name="Beam J.P."/>
            <person name="Dlakic M."/>
            <person name="Rusch D.B."/>
            <person name="Kozubal M.A."/>
            <person name="Inskeep W.P."/>
        </authorList>
    </citation>
    <scope>NUCLEOTIDE SEQUENCE [LARGE SCALE GENOMIC DNA]</scope>
    <source>
        <strain evidence="8">OSP_D</strain>
    </source>
</reference>
<dbReference type="CDD" id="cd03426">
    <property type="entry name" value="NUDIX_CoAse_Nudt7"/>
    <property type="match status" value="1"/>
</dbReference>
<sequence>MRLFLFWLGWLIDQLNAAVAVVISAQKEVLLIRRAEREDDPWSGQVAFPGGRLKQGETPLGCALREFEEEVGVPSSLLRFLFDLDVVSPSNQKELKVKPFIFSSTVKFQPEPNRDEVADARWFPLDKFEKSSFTVNGRVLEAYLVDDWVVWGMSKRILDTLFKTLKGLSGVQA</sequence>
<organism evidence="8 9">
    <name type="scientific">Candidatus Marsarchaeota G2 archaeon OSP_D</name>
    <dbReference type="NCBI Taxonomy" id="1978157"/>
    <lineage>
        <taxon>Archaea</taxon>
        <taxon>Candidatus Marsarchaeota</taxon>
        <taxon>Candidatus Marsarchaeota group 2</taxon>
    </lineage>
</organism>
<dbReference type="PROSITE" id="PS51462">
    <property type="entry name" value="NUDIX"/>
    <property type="match status" value="1"/>
</dbReference>
<dbReference type="GO" id="GO:0010945">
    <property type="term" value="F:coenzyme A diphosphatase activity"/>
    <property type="evidence" value="ECO:0007669"/>
    <property type="project" value="InterPro"/>
</dbReference>
<dbReference type="PROSITE" id="PS00893">
    <property type="entry name" value="NUDIX_BOX"/>
    <property type="match status" value="1"/>
</dbReference>
<evidence type="ECO:0000256" key="5">
    <source>
        <dbReference type="ARBA" id="ARBA00022842"/>
    </source>
</evidence>
<dbReference type="PANTHER" id="PTHR12992">
    <property type="entry name" value="NUDIX HYDROLASE"/>
    <property type="match status" value="1"/>
</dbReference>
<keyword evidence="3" id="KW-0479">Metal-binding</keyword>
<comment type="caution">
    <text evidence="8">The sequence shown here is derived from an EMBL/GenBank/DDBJ whole genome shotgun (WGS) entry which is preliminary data.</text>
</comment>
<evidence type="ECO:0000313" key="8">
    <source>
        <dbReference type="EMBL" id="PSN91633.1"/>
    </source>
</evidence>
<name>A0A2R6AZ72_9ARCH</name>
<protein>
    <recommendedName>
        <fullName evidence="7">Nudix hydrolase domain-containing protein</fullName>
    </recommendedName>
</protein>
<gene>
    <name evidence="8" type="ORF">B9Q03_03670</name>
</gene>
<evidence type="ECO:0000256" key="1">
    <source>
        <dbReference type="ARBA" id="ARBA00001936"/>
    </source>
</evidence>
<dbReference type="InterPro" id="IPR020084">
    <property type="entry name" value="NUDIX_hydrolase_CS"/>
</dbReference>
<feature type="domain" description="Nudix hydrolase" evidence="7">
    <location>
        <begin position="14"/>
        <end position="147"/>
    </location>
</feature>
<keyword evidence="6" id="KW-0464">Manganese</keyword>
<dbReference type="InterPro" id="IPR045121">
    <property type="entry name" value="CoAse"/>
</dbReference>
<evidence type="ECO:0000256" key="6">
    <source>
        <dbReference type="ARBA" id="ARBA00023211"/>
    </source>
</evidence>
<evidence type="ECO:0000256" key="4">
    <source>
        <dbReference type="ARBA" id="ARBA00022801"/>
    </source>
</evidence>
<dbReference type="PANTHER" id="PTHR12992:SF11">
    <property type="entry name" value="MITOCHONDRIAL COENZYME A DIPHOSPHATASE NUDT8"/>
    <property type="match status" value="1"/>
</dbReference>
<dbReference type="InterPro" id="IPR015797">
    <property type="entry name" value="NUDIX_hydrolase-like_dom_sf"/>
</dbReference>
<dbReference type="Pfam" id="PF00293">
    <property type="entry name" value="NUDIX"/>
    <property type="match status" value="1"/>
</dbReference>
<evidence type="ECO:0000259" key="7">
    <source>
        <dbReference type="PROSITE" id="PS51462"/>
    </source>
</evidence>
<comment type="cofactor">
    <cofactor evidence="2">
        <name>Mg(2+)</name>
        <dbReference type="ChEBI" id="CHEBI:18420"/>
    </cofactor>
</comment>
<keyword evidence="4" id="KW-0378">Hydrolase</keyword>
<proteinExistence type="predicted"/>
<dbReference type="SUPFAM" id="SSF55811">
    <property type="entry name" value="Nudix"/>
    <property type="match status" value="1"/>
</dbReference>
<evidence type="ECO:0000256" key="3">
    <source>
        <dbReference type="ARBA" id="ARBA00022723"/>
    </source>
</evidence>
<accession>A0A2R6AZ72</accession>